<comment type="caution">
    <text evidence="2">The sequence shown here is derived from an EMBL/GenBank/DDBJ whole genome shotgun (WGS) entry which is preliminary data.</text>
</comment>
<organism evidence="2 3">
    <name type="scientific">candidate division MSBL1 archaeon SCGC-AAA259D14</name>
    <dbReference type="NCBI Taxonomy" id="1698261"/>
    <lineage>
        <taxon>Archaea</taxon>
        <taxon>Methanobacteriati</taxon>
        <taxon>Methanobacteriota</taxon>
        <taxon>candidate division MSBL1</taxon>
    </lineage>
</organism>
<evidence type="ECO:0000313" key="2">
    <source>
        <dbReference type="EMBL" id="KXA89635.1"/>
    </source>
</evidence>
<dbReference type="Proteomes" id="UP000070589">
    <property type="component" value="Unassembled WGS sequence"/>
</dbReference>
<dbReference type="EMBL" id="LHXL01000028">
    <property type="protein sequence ID" value="KXA89635.1"/>
    <property type="molecule type" value="Genomic_DNA"/>
</dbReference>
<protein>
    <submittedName>
        <fullName evidence="2">Uncharacterized protein</fullName>
    </submittedName>
</protein>
<sequence>MRKRGELLLGLKVSDYTSLRHRFKKLEFEIPESEDKVVAAVGATGIKMEPRRMDPEIPHERTKRMDQSPRCSRCGKQKSVIFGSYR</sequence>
<evidence type="ECO:0000313" key="3">
    <source>
        <dbReference type="Proteomes" id="UP000070589"/>
    </source>
</evidence>
<feature type="region of interest" description="Disordered" evidence="1">
    <location>
        <begin position="49"/>
        <end position="73"/>
    </location>
</feature>
<accession>A0A133U626</accession>
<gene>
    <name evidence="2" type="ORF">AKJ62_02650</name>
</gene>
<keyword evidence="3" id="KW-1185">Reference proteome</keyword>
<feature type="compositionally biased region" description="Basic and acidic residues" evidence="1">
    <location>
        <begin position="49"/>
        <end position="67"/>
    </location>
</feature>
<evidence type="ECO:0000256" key="1">
    <source>
        <dbReference type="SAM" id="MobiDB-lite"/>
    </source>
</evidence>
<dbReference type="AlphaFoldDB" id="A0A133U626"/>
<reference evidence="2 3" key="1">
    <citation type="journal article" date="2016" name="Sci. Rep.">
        <title>Metabolic traits of an uncultured archaeal lineage -MSBL1- from brine pools of the Red Sea.</title>
        <authorList>
            <person name="Mwirichia R."/>
            <person name="Alam I."/>
            <person name="Rashid M."/>
            <person name="Vinu M."/>
            <person name="Ba-Alawi W."/>
            <person name="Anthony Kamau A."/>
            <person name="Kamanda Ngugi D."/>
            <person name="Goker M."/>
            <person name="Klenk H.P."/>
            <person name="Bajic V."/>
            <person name="Stingl U."/>
        </authorList>
    </citation>
    <scope>NUCLEOTIDE SEQUENCE [LARGE SCALE GENOMIC DNA]</scope>
    <source>
        <strain evidence="2">SCGC-AAA259D14</strain>
    </source>
</reference>
<name>A0A133U626_9EURY</name>
<proteinExistence type="predicted"/>